<evidence type="ECO:0000313" key="1">
    <source>
        <dbReference type="EMBL" id="JAP11054.1"/>
    </source>
</evidence>
<proteinExistence type="predicted"/>
<dbReference type="EMBL" id="GEDG01032004">
    <property type="protein sequence ID" value="JAP11054.1"/>
    <property type="molecule type" value="Transcribed_RNA"/>
</dbReference>
<reference evidence="1" key="1">
    <citation type="submission" date="2015-12" db="EMBL/GenBank/DDBJ databases">
        <title>Gene expression during late stages of embryo sac development: a critical building block for successful pollen-pistil interactions.</title>
        <authorList>
            <person name="Liu Y."/>
            <person name="Joly V."/>
            <person name="Sabar M."/>
            <person name="Matton D.P."/>
        </authorList>
    </citation>
    <scope>NUCLEOTIDE SEQUENCE</scope>
</reference>
<protein>
    <submittedName>
        <fullName evidence="1">Putative ovule protein</fullName>
    </submittedName>
</protein>
<sequence length="86" mass="10297">MWPVPKLNYILDSSFSHPHLPFSRICLDFFILCLSGNISSWYNVYLENILYWKHISREFIHVLLPVLKNYLPGLHEFKVIRHPICL</sequence>
<name>A0A0V0GSI3_SOLCH</name>
<dbReference type="AlphaFoldDB" id="A0A0V0GSI3"/>
<accession>A0A0V0GSI3</accession>
<organism evidence="1">
    <name type="scientific">Solanum chacoense</name>
    <name type="common">Chaco potato</name>
    <dbReference type="NCBI Taxonomy" id="4108"/>
    <lineage>
        <taxon>Eukaryota</taxon>
        <taxon>Viridiplantae</taxon>
        <taxon>Streptophyta</taxon>
        <taxon>Embryophyta</taxon>
        <taxon>Tracheophyta</taxon>
        <taxon>Spermatophyta</taxon>
        <taxon>Magnoliopsida</taxon>
        <taxon>eudicotyledons</taxon>
        <taxon>Gunneridae</taxon>
        <taxon>Pentapetalae</taxon>
        <taxon>asterids</taxon>
        <taxon>lamiids</taxon>
        <taxon>Solanales</taxon>
        <taxon>Solanaceae</taxon>
        <taxon>Solanoideae</taxon>
        <taxon>Solaneae</taxon>
        <taxon>Solanum</taxon>
    </lineage>
</organism>